<reference evidence="2" key="1">
    <citation type="submission" date="2021-06" db="EMBL/GenBank/DDBJ databases">
        <authorList>
            <person name="Kallberg Y."/>
            <person name="Tangrot J."/>
            <person name="Rosling A."/>
        </authorList>
    </citation>
    <scope>NUCLEOTIDE SEQUENCE</scope>
    <source>
        <strain evidence="2">UK204</strain>
    </source>
</reference>
<dbReference type="Proteomes" id="UP000789570">
    <property type="component" value="Unassembled WGS sequence"/>
</dbReference>
<evidence type="ECO:0000256" key="1">
    <source>
        <dbReference type="SAM" id="MobiDB-lite"/>
    </source>
</evidence>
<gene>
    <name evidence="2" type="ORF">FCALED_LOCUS3462</name>
</gene>
<organism evidence="2 3">
    <name type="scientific">Funneliformis caledonium</name>
    <dbReference type="NCBI Taxonomy" id="1117310"/>
    <lineage>
        <taxon>Eukaryota</taxon>
        <taxon>Fungi</taxon>
        <taxon>Fungi incertae sedis</taxon>
        <taxon>Mucoromycota</taxon>
        <taxon>Glomeromycotina</taxon>
        <taxon>Glomeromycetes</taxon>
        <taxon>Glomerales</taxon>
        <taxon>Glomeraceae</taxon>
        <taxon>Funneliformis</taxon>
    </lineage>
</organism>
<proteinExistence type="predicted"/>
<dbReference type="AlphaFoldDB" id="A0A9N8ZHK1"/>
<evidence type="ECO:0000313" key="2">
    <source>
        <dbReference type="EMBL" id="CAG8496062.1"/>
    </source>
</evidence>
<evidence type="ECO:0000313" key="3">
    <source>
        <dbReference type="Proteomes" id="UP000789570"/>
    </source>
</evidence>
<keyword evidence="3" id="KW-1185">Reference proteome</keyword>
<dbReference type="EMBL" id="CAJVPQ010000607">
    <property type="protein sequence ID" value="CAG8496062.1"/>
    <property type="molecule type" value="Genomic_DNA"/>
</dbReference>
<protein>
    <submittedName>
        <fullName evidence="2">13959_t:CDS:1</fullName>
    </submittedName>
</protein>
<name>A0A9N8ZHK1_9GLOM</name>
<sequence length="68" mass="7355">MASNEKSFTFKAGICLPFPRCIIQFARLDSKLIKNNKSKSTLTGHANQLGKTNNLQKSNSNSASPIGS</sequence>
<feature type="region of interest" description="Disordered" evidence="1">
    <location>
        <begin position="39"/>
        <end position="68"/>
    </location>
</feature>
<accession>A0A9N8ZHK1</accession>
<comment type="caution">
    <text evidence="2">The sequence shown here is derived from an EMBL/GenBank/DDBJ whole genome shotgun (WGS) entry which is preliminary data.</text>
</comment>